<evidence type="ECO:0000259" key="1">
    <source>
        <dbReference type="Pfam" id="PF09977"/>
    </source>
</evidence>
<dbReference type="EMBL" id="SNZR01000013">
    <property type="protein sequence ID" value="TDR90493.1"/>
    <property type="molecule type" value="Genomic_DNA"/>
</dbReference>
<reference evidence="2 3" key="1">
    <citation type="submission" date="2019-03" db="EMBL/GenBank/DDBJ databases">
        <title>Genomic Encyclopedia of Type Strains, Phase IV (KMG-IV): sequencing the most valuable type-strain genomes for metagenomic binning, comparative biology and taxonomic classification.</title>
        <authorList>
            <person name="Goeker M."/>
        </authorList>
    </citation>
    <scope>NUCLEOTIDE SEQUENCE [LARGE SCALE GENOMIC DNA]</scope>
    <source>
        <strain evidence="2 3">DSM 25903</strain>
    </source>
</reference>
<evidence type="ECO:0000313" key="2">
    <source>
        <dbReference type="EMBL" id="TDR90493.1"/>
    </source>
</evidence>
<dbReference type="OrthoDB" id="7630116at2"/>
<accession>A0A4R7BY69</accession>
<dbReference type="Pfam" id="PF09977">
    <property type="entry name" value="Tad_C"/>
    <property type="match status" value="1"/>
</dbReference>
<evidence type="ECO:0000313" key="3">
    <source>
        <dbReference type="Proteomes" id="UP000295122"/>
    </source>
</evidence>
<proteinExistence type="predicted"/>
<comment type="caution">
    <text evidence="2">The sequence shown here is derived from an EMBL/GenBank/DDBJ whole genome shotgun (WGS) entry which is preliminary data.</text>
</comment>
<dbReference type="RefSeq" id="WP_133771927.1">
    <property type="nucleotide sequence ID" value="NZ_SNZR01000013.1"/>
</dbReference>
<sequence>MRLIETWRRDRRGTVTILFAASAVAIFASAALALDLITIWNAKRKLQSAVDIAAILAAANPAAAAATARTSLADNGFSAQAPTAQVTVGSYVATATTAVAARFVANAVPINAARVALSSTVGTTFSRVLGLPSSYPINAIATGATAKLASFTLGSRLLSVEGGIANALLGALTGQTISLTVMDYNALANARVDGTGLLDALALRANITAASYEEVASANVSLGQVLTALRTTVPGGSAAEVLGRLSGALGGSTVANIPVSSLINFGDVPLPPRALTSGGPAIPVLATILNAAAIANGARQVSIDLGPSIPGLLETRITVSIGEKRQSSGLVSVGSPKSTIRTAQTRILIEAKVNLVGVGKLSLPVYVEAASAVGTLVSVSCPWTDAGTRSVSVEARPGVVQLAVADVATASIDPSRPSPSFSGGGRILALPLLSVTGFAQATWDAPHARTLTFTESDITNRTARSVASSKPFGSLTGHLLSTLRLELNGFSLLDLLVVRPLIISTLQGLAGPIDSVLDATLSLLGIQLGIAEVTVEGTRCDQAVLVQ</sequence>
<feature type="domain" description="DUF2134" evidence="1">
    <location>
        <begin position="59"/>
        <end position="141"/>
    </location>
</feature>
<organism evidence="2 3">
    <name type="scientific">Enterovirga rhinocerotis</name>
    <dbReference type="NCBI Taxonomy" id="1339210"/>
    <lineage>
        <taxon>Bacteria</taxon>
        <taxon>Pseudomonadati</taxon>
        <taxon>Pseudomonadota</taxon>
        <taxon>Alphaproteobacteria</taxon>
        <taxon>Hyphomicrobiales</taxon>
        <taxon>Methylobacteriaceae</taxon>
        <taxon>Enterovirga</taxon>
    </lineage>
</organism>
<dbReference type="InterPro" id="IPR018705">
    <property type="entry name" value="DUF2134_membrane"/>
</dbReference>
<dbReference type="AlphaFoldDB" id="A0A4R7BY69"/>
<dbReference type="Proteomes" id="UP000295122">
    <property type="component" value="Unassembled WGS sequence"/>
</dbReference>
<keyword evidence="3" id="KW-1185">Reference proteome</keyword>
<protein>
    <submittedName>
        <fullName evidence="2">Putative membrane protein</fullName>
    </submittedName>
</protein>
<gene>
    <name evidence="2" type="ORF">EV668_3344</name>
</gene>
<name>A0A4R7BY69_9HYPH</name>